<evidence type="ECO:0000313" key="3">
    <source>
        <dbReference type="Proteomes" id="UP000598297"/>
    </source>
</evidence>
<dbReference type="InterPro" id="IPR026496">
    <property type="entry name" value="GRASP_targ"/>
</dbReference>
<feature type="compositionally biased region" description="Basic and acidic residues" evidence="1">
    <location>
        <begin position="71"/>
        <end position="84"/>
    </location>
</feature>
<dbReference type="InterPro" id="IPR025843">
    <property type="entry name" value="Actino_peptide"/>
</dbReference>
<feature type="compositionally biased region" description="Low complexity" evidence="1">
    <location>
        <begin position="57"/>
        <end position="70"/>
    </location>
</feature>
<sequence>METRAPGAPWGVTRMAPYAETGTVTRRTPVIDPETQIAVVVDEHGRSVELNDYNNQTSSSTSSHTGTSSGDSHDSDDSHDDDHD</sequence>
<accession>A0A964XJX1</accession>
<dbReference type="Proteomes" id="UP000598297">
    <property type="component" value="Unassembled WGS sequence"/>
</dbReference>
<organism evidence="2 3">
    <name type="scientific">Streptomyces boluensis</name>
    <dbReference type="NCBI Taxonomy" id="1775135"/>
    <lineage>
        <taxon>Bacteria</taxon>
        <taxon>Bacillati</taxon>
        <taxon>Actinomycetota</taxon>
        <taxon>Actinomycetes</taxon>
        <taxon>Kitasatosporales</taxon>
        <taxon>Streptomycetaceae</taxon>
        <taxon>Streptomyces</taxon>
    </lineage>
</organism>
<dbReference type="OrthoDB" id="3831512at2"/>
<proteinExistence type="predicted"/>
<evidence type="ECO:0000256" key="1">
    <source>
        <dbReference type="SAM" id="MobiDB-lite"/>
    </source>
</evidence>
<dbReference type="NCBIfam" id="TIGR04186">
    <property type="entry name" value="GRASP_targ"/>
    <property type="match status" value="1"/>
</dbReference>
<gene>
    <name evidence="2" type="primary">tgmA</name>
    <name evidence="2" type="ORF">GUY60_03440</name>
</gene>
<evidence type="ECO:0000313" key="2">
    <source>
        <dbReference type="EMBL" id="NBE50496.1"/>
    </source>
</evidence>
<comment type="caution">
    <text evidence="2">The sequence shown here is derived from an EMBL/GenBank/DDBJ whole genome shotgun (WGS) entry which is preliminary data.</text>
</comment>
<reference evidence="2" key="1">
    <citation type="submission" date="2020-01" db="EMBL/GenBank/DDBJ databases">
        <title>Whole-genome analyses of novel actinobacteria.</title>
        <authorList>
            <person name="Sahin N."/>
        </authorList>
    </citation>
    <scope>NUCLEOTIDE SEQUENCE</scope>
    <source>
        <strain evidence="2">YC537</strain>
    </source>
</reference>
<protein>
    <submittedName>
        <fullName evidence="2">ATP-grasp-modified RiPP</fullName>
    </submittedName>
</protein>
<keyword evidence="3" id="KW-1185">Reference proteome</keyword>
<name>A0A964XJX1_9ACTN</name>
<feature type="region of interest" description="Disordered" evidence="1">
    <location>
        <begin position="44"/>
        <end position="84"/>
    </location>
</feature>
<dbReference type="AlphaFoldDB" id="A0A964XJX1"/>
<dbReference type="EMBL" id="JAAAHS010000013">
    <property type="protein sequence ID" value="NBE50496.1"/>
    <property type="molecule type" value="Genomic_DNA"/>
</dbReference>
<dbReference type="Pfam" id="PF14408">
    <property type="entry name" value="Actino_peptide"/>
    <property type="match status" value="1"/>
</dbReference>